<name>A0A1X1TYJ0_MYCFL</name>
<feature type="chain" id="PRO_5039706291" description="Secreted protein" evidence="1">
    <location>
        <begin position="25"/>
        <end position="168"/>
    </location>
</feature>
<dbReference type="AlphaFoldDB" id="A0A1X1TYJ0"/>
<evidence type="ECO:0000256" key="1">
    <source>
        <dbReference type="SAM" id="SignalP"/>
    </source>
</evidence>
<reference evidence="2 3" key="1">
    <citation type="submission" date="2016-01" db="EMBL/GenBank/DDBJ databases">
        <title>The new phylogeny of the genus Mycobacterium.</title>
        <authorList>
            <person name="Tarcisio F."/>
            <person name="Conor M."/>
            <person name="Antonella G."/>
            <person name="Elisabetta G."/>
            <person name="Giulia F.S."/>
            <person name="Sara T."/>
            <person name="Anna F."/>
            <person name="Clotilde B."/>
            <person name="Roberto B."/>
            <person name="Veronica D.S."/>
            <person name="Fabio R."/>
            <person name="Monica P."/>
            <person name="Olivier J."/>
            <person name="Enrico T."/>
            <person name="Nicola S."/>
        </authorList>
    </citation>
    <scope>NUCLEOTIDE SEQUENCE [LARGE SCALE GENOMIC DNA]</scope>
    <source>
        <strain evidence="2 3">DSM 44852</strain>
    </source>
</reference>
<keyword evidence="1" id="KW-0732">Signal</keyword>
<evidence type="ECO:0000313" key="3">
    <source>
        <dbReference type="Proteomes" id="UP000193010"/>
    </source>
</evidence>
<feature type="signal peptide" evidence="1">
    <location>
        <begin position="1"/>
        <end position="24"/>
    </location>
</feature>
<dbReference type="Proteomes" id="UP000193010">
    <property type="component" value="Unassembled WGS sequence"/>
</dbReference>
<dbReference type="STRING" id="292462.AWC05_01760"/>
<gene>
    <name evidence="2" type="ORF">AWC05_01760</name>
</gene>
<evidence type="ECO:0000313" key="2">
    <source>
        <dbReference type="EMBL" id="ORV49651.1"/>
    </source>
</evidence>
<dbReference type="RefSeq" id="WP_085224769.1">
    <property type="nucleotide sequence ID" value="NZ_AP022576.1"/>
</dbReference>
<comment type="caution">
    <text evidence="2">The sequence shown here is derived from an EMBL/GenBank/DDBJ whole genome shotgun (WGS) entry which is preliminary data.</text>
</comment>
<protein>
    <recommendedName>
        <fullName evidence="4">Secreted protein</fullName>
    </recommendedName>
</protein>
<accession>A0A1X1TYJ0</accession>
<evidence type="ECO:0008006" key="4">
    <source>
        <dbReference type="Google" id="ProtNLM"/>
    </source>
</evidence>
<sequence length="168" mass="16935">MHGWKRLAACGAAFTASMSTVATAGIATAGAEGGTIVVLDSKLRRCDFSLVSTVPMVPRSALGTGQVIVHTSGGKAVAEVTLSDAPAPGTHFDVVLIQEPRPAAGNCGPGDPGTAFSGLDTDAAGGGTVTVSDTIRPGTTGVWVLIQRPNPNSQNPAEFYTSEFVAPV</sequence>
<proteinExistence type="predicted"/>
<organism evidence="2 3">
    <name type="scientific">Mycobacterium florentinum</name>
    <dbReference type="NCBI Taxonomy" id="292462"/>
    <lineage>
        <taxon>Bacteria</taxon>
        <taxon>Bacillati</taxon>
        <taxon>Actinomycetota</taxon>
        <taxon>Actinomycetes</taxon>
        <taxon>Mycobacteriales</taxon>
        <taxon>Mycobacteriaceae</taxon>
        <taxon>Mycobacterium</taxon>
        <taxon>Mycobacterium simiae complex</taxon>
    </lineage>
</organism>
<keyword evidence="3" id="KW-1185">Reference proteome</keyword>
<dbReference type="OrthoDB" id="4637980at2"/>
<dbReference type="EMBL" id="LQOV01000030">
    <property type="protein sequence ID" value="ORV49651.1"/>
    <property type="molecule type" value="Genomic_DNA"/>
</dbReference>